<evidence type="ECO:0000256" key="9">
    <source>
        <dbReference type="ARBA" id="ARBA00022764"/>
    </source>
</evidence>
<dbReference type="InterPro" id="IPR001018">
    <property type="entry name" value="Beta-lactamase_class-B_CS"/>
</dbReference>
<feature type="domain" description="Metallo-beta-lactamase" evidence="14">
    <location>
        <begin position="58"/>
        <end position="226"/>
    </location>
</feature>
<dbReference type="EC" id="3.5.2.6" evidence="6"/>
<evidence type="ECO:0000313" key="15">
    <source>
        <dbReference type="EMBL" id="GMQ30281.1"/>
    </source>
</evidence>
<evidence type="ECO:0000256" key="11">
    <source>
        <dbReference type="ARBA" id="ARBA00022833"/>
    </source>
</evidence>
<dbReference type="PANTHER" id="PTHR42951">
    <property type="entry name" value="METALLO-BETA-LACTAMASE DOMAIN-CONTAINING"/>
    <property type="match status" value="1"/>
</dbReference>
<feature type="signal peptide" evidence="13">
    <location>
        <begin position="1"/>
        <end position="21"/>
    </location>
</feature>
<keyword evidence="7" id="KW-0479">Metal-binding</keyword>
<evidence type="ECO:0000256" key="3">
    <source>
        <dbReference type="ARBA" id="ARBA00004418"/>
    </source>
</evidence>
<dbReference type="Proteomes" id="UP001338309">
    <property type="component" value="Unassembled WGS sequence"/>
</dbReference>
<evidence type="ECO:0000256" key="10">
    <source>
        <dbReference type="ARBA" id="ARBA00022801"/>
    </source>
</evidence>
<evidence type="ECO:0000259" key="14">
    <source>
        <dbReference type="SMART" id="SM00849"/>
    </source>
</evidence>
<comment type="subunit">
    <text evidence="5">Monomer.</text>
</comment>
<dbReference type="InterPro" id="IPR050855">
    <property type="entry name" value="NDM-1-like"/>
</dbReference>
<keyword evidence="8 13" id="KW-0732">Signal</keyword>
<dbReference type="EMBL" id="BTPD01000009">
    <property type="protein sequence ID" value="GMQ30281.1"/>
    <property type="molecule type" value="Genomic_DNA"/>
</dbReference>
<keyword evidence="10" id="KW-0378">Hydrolase</keyword>
<dbReference type="CDD" id="cd16302">
    <property type="entry name" value="CcrA-like_MBL-B1"/>
    <property type="match status" value="1"/>
</dbReference>
<protein>
    <recommendedName>
        <fullName evidence="6">beta-lactamase</fullName>
        <ecNumber evidence="6">3.5.2.6</ecNumber>
    </recommendedName>
</protein>
<organism evidence="15 16">
    <name type="scientific">Algoriphagus confluentis</name>
    <dbReference type="NCBI Taxonomy" id="1697556"/>
    <lineage>
        <taxon>Bacteria</taxon>
        <taxon>Pseudomonadati</taxon>
        <taxon>Bacteroidota</taxon>
        <taxon>Cytophagia</taxon>
        <taxon>Cytophagales</taxon>
        <taxon>Cyclobacteriaceae</taxon>
        <taxon>Algoriphagus</taxon>
    </lineage>
</organism>
<reference evidence="15 16" key="1">
    <citation type="submission" date="2023-08" db="EMBL/GenBank/DDBJ databases">
        <title>Draft genome sequence of Algoriphagus confluentis.</title>
        <authorList>
            <person name="Takatani N."/>
            <person name="Hosokawa M."/>
            <person name="Sawabe T."/>
        </authorList>
    </citation>
    <scope>NUCLEOTIDE SEQUENCE [LARGE SCALE GENOMIC DNA]</scope>
    <source>
        <strain evidence="15 16">NBRC 111222</strain>
    </source>
</reference>
<evidence type="ECO:0000256" key="12">
    <source>
        <dbReference type="ARBA" id="ARBA00023251"/>
    </source>
</evidence>
<dbReference type="InterPro" id="IPR036866">
    <property type="entry name" value="RibonucZ/Hydroxyglut_hydro"/>
</dbReference>
<dbReference type="SMART" id="SM00849">
    <property type="entry name" value="Lactamase_B"/>
    <property type="match status" value="1"/>
</dbReference>
<dbReference type="NCBIfam" id="NF033088">
    <property type="entry name" value="bla_subclass_B1"/>
    <property type="match status" value="1"/>
</dbReference>
<evidence type="ECO:0000256" key="8">
    <source>
        <dbReference type="ARBA" id="ARBA00022729"/>
    </source>
</evidence>
<evidence type="ECO:0000256" key="1">
    <source>
        <dbReference type="ARBA" id="ARBA00001526"/>
    </source>
</evidence>
<dbReference type="InterPro" id="IPR058199">
    <property type="entry name" value="BlaB//VIM/IMP-1"/>
</dbReference>
<sequence length="245" mass="26718">MTKRFLFGLFLLKWISLPLVAQQDSLVYQSETLQIRQVSPSVFVHVSYLETQDFGKVGCNGMVVIDHGEALVFDTPTSDQVSEELIGWLVEKKIEVNGVLATHFHDDCLGGLDAFHVRGIPSFASDRTIDLAQKAGESVPQNGFGDELSQRVGDLEVVSRFFGEGHTRDNVVSFVLSDRVLFGGCLIKALGASEGFLGDANVGTWSETVSRVKVGFPEIKLVIPGHGEAGGKDLLEYTIQLFGTK</sequence>
<keyword evidence="11" id="KW-0862">Zinc</keyword>
<dbReference type="PROSITE" id="PS00743">
    <property type="entry name" value="BETA_LACTAMASE_B_1"/>
    <property type="match status" value="1"/>
</dbReference>
<dbReference type="PANTHER" id="PTHR42951:SF4">
    <property type="entry name" value="ACYL-COENZYME A THIOESTERASE MBLAC2"/>
    <property type="match status" value="1"/>
</dbReference>
<evidence type="ECO:0000256" key="4">
    <source>
        <dbReference type="ARBA" id="ARBA00005250"/>
    </source>
</evidence>
<dbReference type="Pfam" id="PF00753">
    <property type="entry name" value="Lactamase_B"/>
    <property type="match status" value="1"/>
</dbReference>
<keyword evidence="16" id="KW-1185">Reference proteome</keyword>
<dbReference type="SUPFAM" id="SSF56281">
    <property type="entry name" value="Metallo-hydrolase/oxidoreductase"/>
    <property type="match status" value="1"/>
</dbReference>
<dbReference type="RefSeq" id="WP_338224988.1">
    <property type="nucleotide sequence ID" value="NZ_BTPD01000009.1"/>
</dbReference>
<proteinExistence type="inferred from homology"/>
<name>A0ABQ6PQR7_9BACT</name>
<comment type="similarity">
    <text evidence="4">Belongs to the metallo-beta-lactamase superfamily. Class-B beta-lactamase family.</text>
</comment>
<evidence type="ECO:0000256" key="5">
    <source>
        <dbReference type="ARBA" id="ARBA00011245"/>
    </source>
</evidence>
<comment type="caution">
    <text evidence="15">The sequence shown here is derived from an EMBL/GenBank/DDBJ whole genome shotgun (WGS) entry which is preliminary data.</text>
</comment>
<comment type="subcellular location">
    <subcellularLocation>
        <location evidence="3">Periplasm</location>
    </subcellularLocation>
</comment>
<feature type="chain" id="PRO_5045119913" description="beta-lactamase" evidence="13">
    <location>
        <begin position="22"/>
        <end position="245"/>
    </location>
</feature>
<dbReference type="Gene3D" id="3.60.15.10">
    <property type="entry name" value="Ribonuclease Z/Hydroxyacylglutathione hydrolase-like"/>
    <property type="match status" value="1"/>
</dbReference>
<evidence type="ECO:0000313" key="16">
    <source>
        <dbReference type="Proteomes" id="UP001338309"/>
    </source>
</evidence>
<accession>A0ABQ6PQR7</accession>
<keyword evidence="12" id="KW-0046">Antibiotic resistance</keyword>
<comment type="catalytic activity">
    <reaction evidence="1">
        <text>a beta-lactam + H2O = a substituted beta-amino acid</text>
        <dbReference type="Rhea" id="RHEA:20401"/>
        <dbReference type="ChEBI" id="CHEBI:15377"/>
        <dbReference type="ChEBI" id="CHEBI:35627"/>
        <dbReference type="ChEBI" id="CHEBI:140347"/>
        <dbReference type="EC" id="3.5.2.6"/>
    </reaction>
</comment>
<dbReference type="InterPro" id="IPR001279">
    <property type="entry name" value="Metallo-B-lactamas"/>
</dbReference>
<evidence type="ECO:0000256" key="7">
    <source>
        <dbReference type="ARBA" id="ARBA00022723"/>
    </source>
</evidence>
<gene>
    <name evidence="15" type="primary">bla2</name>
    <name evidence="15" type="ORF">Aconfl_29240</name>
</gene>
<keyword evidence="9" id="KW-0574">Periplasm</keyword>
<evidence type="ECO:0000256" key="2">
    <source>
        <dbReference type="ARBA" id="ARBA00001947"/>
    </source>
</evidence>
<evidence type="ECO:0000256" key="6">
    <source>
        <dbReference type="ARBA" id="ARBA00012865"/>
    </source>
</evidence>
<comment type="cofactor">
    <cofactor evidence="2">
        <name>Zn(2+)</name>
        <dbReference type="ChEBI" id="CHEBI:29105"/>
    </cofactor>
</comment>
<evidence type="ECO:0000256" key="13">
    <source>
        <dbReference type="SAM" id="SignalP"/>
    </source>
</evidence>